<keyword evidence="1" id="KW-0812">Transmembrane</keyword>
<protein>
    <submittedName>
        <fullName evidence="2">Hypothetical_protein</fullName>
    </submittedName>
</protein>
<keyword evidence="3" id="KW-1185">Reference proteome</keyword>
<comment type="caution">
    <text evidence="2">The sequence shown here is derived from an EMBL/GenBank/DDBJ whole genome shotgun (WGS) entry which is preliminary data.</text>
</comment>
<accession>A0ABP1HK42</accession>
<evidence type="ECO:0000313" key="2">
    <source>
        <dbReference type="EMBL" id="CAL5994036.1"/>
    </source>
</evidence>
<name>A0ABP1HK42_9EUKA</name>
<evidence type="ECO:0000313" key="3">
    <source>
        <dbReference type="Proteomes" id="UP001642409"/>
    </source>
</evidence>
<organism evidence="2 3">
    <name type="scientific">Hexamita inflata</name>
    <dbReference type="NCBI Taxonomy" id="28002"/>
    <lineage>
        <taxon>Eukaryota</taxon>
        <taxon>Metamonada</taxon>
        <taxon>Diplomonadida</taxon>
        <taxon>Hexamitidae</taxon>
        <taxon>Hexamitinae</taxon>
        <taxon>Hexamita</taxon>
    </lineage>
</organism>
<reference evidence="2 3" key="1">
    <citation type="submission" date="2024-07" db="EMBL/GenBank/DDBJ databases">
        <authorList>
            <person name="Akdeniz Z."/>
        </authorList>
    </citation>
    <scope>NUCLEOTIDE SEQUENCE [LARGE SCALE GENOMIC DNA]</scope>
</reference>
<gene>
    <name evidence="2" type="ORF">HINF_LOCUS13354</name>
</gene>
<keyword evidence="1" id="KW-1133">Transmembrane helix</keyword>
<evidence type="ECO:0000256" key="1">
    <source>
        <dbReference type="SAM" id="Phobius"/>
    </source>
</evidence>
<dbReference type="Proteomes" id="UP001642409">
    <property type="component" value="Unassembled WGS sequence"/>
</dbReference>
<proteinExistence type="predicted"/>
<dbReference type="EMBL" id="CAXDID020000031">
    <property type="protein sequence ID" value="CAL5994036.1"/>
    <property type="molecule type" value="Genomic_DNA"/>
</dbReference>
<sequence>MVTETVSNIYEGCYQGFHLNYNTHFTWFDIIINSQTKTCGIIDKTNYILSLECKNSSIFTQIQQFNYILNKNQNLINKSFVLTLEMRDMIRQSKTTTLFIKSDSVVIDYVNMIKLVDYDTSGFINQQLIILGVCMIVAIVAALLAPLIEYLNERRIIRKKNKLLLKRFNEQELE</sequence>
<feature type="transmembrane region" description="Helical" evidence="1">
    <location>
        <begin position="128"/>
        <end position="151"/>
    </location>
</feature>
<keyword evidence="1" id="KW-0472">Membrane</keyword>